<accession>A0A0G0HP81</accession>
<sequence length="271" mass="30479">MKVLLLNMKSRSKIETVSIVFILVLFFTAGFLVFSGLLNLFKGKDKTSQIIADLKKPEITISGIIFTSGLSDDEKNTFKINSDYQLIKSAPENSWEDPVNTYFLYANGLDLSKYLGKCVNLTGYLYSGWENIDKNNFLVNGRWTYDRSAFAIGSVSEKGLTECINDFDNTVKPAEGEKIKHLTFTGILNISKRPSPDINYDFQLQLDKPFIDDVNPTGELVGQNELVILPATDELLVEFLGNVEKQVEIGGYMQWGYSESRFLTVDSLKSL</sequence>
<dbReference type="AlphaFoldDB" id="A0A0G0HP81"/>
<dbReference type="Proteomes" id="UP000034603">
    <property type="component" value="Unassembled WGS sequence"/>
</dbReference>
<keyword evidence="1" id="KW-1133">Transmembrane helix</keyword>
<keyword evidence="1" id="KW-0812">Transmembrane</keyword>
<protein>
    <submittedName>
        <fullName evidence="2">Uncharacterized protein</fullName>
    </submittedName>
</protein>
<comment type="caution">
    <text evidence="2">The sequence shown here is derived from an EMBL/GenBank/DDBJ whole genome shotgun (WGS) entry which is preliminary data.</text>
</comment>
<evidence type="ECO:0000313" key="3">
    <source>
        <dbReference type="Proteomes" id="UP000034603"/>
    </source>
</evidence>
<organism evidence="2 3">
    <name type="scientific">Candidatus Woesebacteria bacterium GW2011_GWA1_37_8</name>
    <dbReference type="NCBI Taxonomy" id="1618546"/>
    <lineage>
        <taxon>Bacteria</taxon>
        <taxon>Candidatus Woeseibacteriota</taxon>
    </lineage>
</organism>
<name>A0A0G0HP81_9BACT</name>
<feature type="transmembrane region" description="Helical" evidence="1">
    <location>
        <begin position="20"/>
        <end position="41"/>
    </location>
</feature>
<evidence type="ECO:0000313" key="2">
    <source>
        <dbReference type="EMBL" id="KKQ44963.1"/>
    </source>
</evidence>
<evidence type="ECO:0000256" key="1">
    <source>
        <dbReference type="SAM" id="Phobius"/>
    </source>
</evidence>
<keyword evidence="1" id="KW-0472">Membrane</keyword>
<gene>
    <name evidence="2" type="ORF">US62_C0020G0016</name>
</gene>
<proteinExistence type="predicted"/>
<reference evidence="2 3" key="1">
    <citation type="journal article" date="2015" name="Nature">
        <title>rRNA introns, odd ribosomes, and small enigmatic genomes across a large radiation of phyla.</title>
        <authorList>
            <person name="Brown C.T."/>
            <person name="Hug L.A."/>
            <person name="Thomas B.C."/>
            <person name="Sharon I."/>
            <person name="Castelle C.J."/>
            <person name="Singh A."/>
            <person name="Wilkins M.J."/>
            <person name="Williams K.H."/>
            <person name="Banfield J.F."/>
        </authorList>
    </citation>
    <scope>NUCLEOTIDE SEQUENCE [LARGE SCALE GENOMIC DNA]</scope>
</reference>
<dbReference type="EMBL" id="LBTR01000020">
    <property type="protein sequence ID" value="KKQ44963.1"/>
    <property type="molecule type" value="Genomic_DNA"/>
</dbReference>